<evidence type="ECO:0000313" key="2">
    <source>
        <dbReference type="EMBL" id="KKR63432.1"/>
    </source>
</evidence>
<comment type="caution">
    <text evidence="2">The sequence shown here is derived from an EMBL/GenBank/DDBJ whole genome shotgun (WGS) entry which is preliminary data.</text>
</comment>
<name>A0A0G0VKX6_9BACT</name>
<keyword evidence="1" id="KW-1133">Transmembrane helix</keyword>
<keyword evidence="1" id="KW-0472">Membrane</keyword>
<protein>
    <submittedName>
        <fullName evidence="2">Uncharacterized protein</fullName>
    </submittedName>
</protein>
<sequence length="64" mass="7519">MMWNFDADGWDKMSQAMQKAGCGNAAWGNYFQFHWMLGLATWILVLILLIGLIRWVWKKGDKVR</sequence>
<organism evidence="2 3">
    <name type="scientific">Candidatus Woesebacteria bacterium GW2011_GWA1_40_45</name>
    <dbReference type="NCBI Taxonomy" id="1618554"/>
    <lineage>
        <taxon>Bacteria</taxon>
        <taxon>Candidatus Woeseibacteriota</taxon>
    </lineage>
</organism>
<gene>
    <name evidence="2" type="ORF">UU03_C0004G0003</name>
</gene>
<evidence type="ECO:0000256" key="1">
    <source>
        <dbReference type="SAM" id="Phobius"/>
    </source>
</evidence>
<dbReference type="AlphaFoldDB" id="A0A0G0VKX6"/>
<evidence type="ECO:0000313" key="3">
    <source>
        <dbReference type="Proteomes" id="UP000034613"/>
    </source>
</evidence>
<proteinExistence type="predicted"/>
<dbReference type="Proteomes" id="UP000034613">
    <property type="component" value="Unassembled WGS sequence"/>
</dbReference>
<dbReference type="EMBL" id="LBZB01000004">
    <property type="protein sequence ID" value="KKR63432.1"/>
    <property type="molecule type" value="Genomic_DNA"/>
</dbReference>
<accession>A0A0G0VKX6</accession>
<keyword evidence="1" id="KW-0812">Transmembrane</keyword>
<feature type="transmembrane region" description="Helical" evidence="1">
    <location>
        <begin position="33"/>
        <end position="57"/>
    </location>
</feature>
<reference evidence="2 3" key="1">
    <citation type="journal article" date="2015" name="Nature">
        <title>rRNA introns, odd ribosomes, and small enigmatic genomes across a large radiation of phyla.</title>
        <authorList>
            <person name="Brown C.T."/>
            <person name="Hug L.A."/>
            <person name="Thomas B.C."/>
            <person name="Sharon I."/>
            <person name="Castelle C.J."/>
            <person name="Singh A."/>
            <person name="Wilkins M.J."/>
            <person name="Williams K.H."/>
            <person name="Banfield J.F."/>
        </authorList>
    </citation>
    <scope>NUCLEOTIDE SEQUENCE [LARGE SCALE GENOMIC DNA]</scope>
</reference>